<keyword evidence="6" id="KW-0408">Iron</keyword>
<dbReference type="AlphaFoldDB" id="A0A098LYB7"/>
<dbReference type="InterPro" id="IPR050056">
    <property type="entry name" value="Hemoglobin_oxygen_transport"/>
</dbReference>
<sequence>MVHWTAEEKSAISSVWSKVDVASVGAESLSRLLIVYPWTQRFFTSFGNLSNAAAIQSNAQVKAHGKKVFTAFGDAVKNPEGVKDTFAKLSELHCDKLHVDPVNFKLLGHILITVLAAHFGKEFTPSVQACFQKLVSVVAHALAHRYH</sequence>
<dbReference type="GO" id="GO:0031720">
    <property type="term" value="F:haptoglobin binding"/>
    <property type="evidence" value="ECO:0007669"/>
    <property type="project" value="TreeGrafter"/>
</dbReference>
<dbReference type="PRINTS" id="PR00814">
    <property type="entry name" value="BETAHAEM"/>
</dbReference>
<name>A0A098LYB7_9SAUR</name>
<dbReference type="GO" id="GO:0043177">
    <property type="term" value="F:organic acid binding"/>
    <property type="evidence" value="ECO:0007669"/>
    <property type="project" value="TreeGrafter"/>
</dbReference>
<evidence type="ECO:0000256" key="6">
    <source>
        <dbReference type="ARBA" id="ARBA00023004"/>
    </source>
</evidence>
<dbReference type="InterPro" id="IPR009050">
    <property type="entry name" value="Globin-like_sf"/>
</dbReference>
<comment type="similarity">
    <text evidence="1 7">Belongs to the globin family.</text>
</comment>
<dbReference type="InterPro" id="IPR000971">
    <property type="entry name" value="Globin"/>
</dbReference>
<dbReference type="GO" id="GO:0046872">
    <property type="term" value="F:metal ion binding"/>
    <property type="evidence" value="ECO:0007669"/>
    <property type="project" value="UniProtKB-KW"/>
</dbReference>
<dbReference type="GO" id="GO:0005344">
    <property type="term" value="F:oxygen carrier activity"/>
    <property type="evidence" value="ECO:0007669"/>
    <property type="project" value="UniProtKB-KW"/>
</dbReference>
<accession>A0A098LYB7</accession>
<dbReference type="GO" id="GO:0004601">
    <property type="term" value="F:peroxidase activity"/>
    <property type="evidence" value="ECO:0007669"/>
    <property type="project" value="TreeGrafter"/>
</dbReference>
<evidence type="ECO:0000256" key="4">
    <source>
        <dbReference type="ARBA" id="ARBA00022621"/>
    </source>
</evidence>
<evidence type="ECO:0000256" key="1">
    <source>
        <dbReference type="ARBA" id="ARBA00008705"/>
    </source>
</evidence>
<reference evidence="9" key="1">
    <citation type="submission" date="2014-09" db="EMBL/GenBank/DDBJ databases">
        <title>RNA-seq and high-definition mass spectrometry reveal the complex and divergent venoms of two rear-fanged colubrid snakes.</title>
        <authorList>
            <person name="McGivern J.J."/>
            <person name="Wray K.P."/>
            <person name="Margres M.J."/>
            <person name="Couch M.E."/>
            <person name="Mackessy S.P."/>
            <person name="Rokyta D.R."/>
        </authorList>
    </citation>
    <scope>NUCLEOTIDE SEQUENCE</scope>
    <source>
        <tissue evidence="9">Venom gland</tissue>
    </source>
</reference>
<dbReference type="Gene3D" id="1.10.490.10">
    <property type="entry name" value="Globins"/>
    <property type="match status" value="1"/>
</dbReference>
<dbReference type="InterPro" id="IPR012292">
    <property type="entry name" value="Globin/Proto"/>
</dbReference>
<dbReference type="GO" id="GO:0005833">
    <property type="term" value="C:hemoglobin complex"/>
    <property type="evidence" value="ECO:0007669"/>
    <property type="project" value="InterPro"/>
</dbReference>
<dbReference type="GO" id="GO:0072562">
    <property type="term" value="C:blood microparticle"/>
    <property type="evidence" value="ECO:0007669"/>
    <property type="project" value="TreeGrafter"/>
</dbReference>
<dbReference type="GO" id="GO:0019825">
    <property type="term" value="F:oxygen binding"/>
    <property type="evidence" value="ECO:0007669"/>
    <property type="project" value="InterPro"/>
</dbReference>
<dbReference type="CDD" id="cd08925">
    <property type="entry name" value="Hb-beta-like"/>
    <property type="match status" value="1"/>
</dbReference>
<dbReference type="GO" id="GO:0031838">
    <property type="term" value="C:haptoglobin-hemoglobin complex"/>
    <property type="evidence" value="ECO:0007669"/>
    <property type="project" value="TreeGrafter"/>
</dbReference>
<protein>
    <submittedName>
        <fullName evidence="9">Hemoglobin subunit beta-1</fullName>
    </submittedName>
</protein>
<evidence type="ECO:0000256" key="2">
    <source>
        <dbReference type="ARBA" id="ARBA00022448"/>
    </source>
</evidence>
<dbReference type="GO" id="GO:0020037">
    <property type="term" value="F:heme binding"/>
    <property type="evidence" value="ECO:0007669"/>
    <property type="project" value="InterPro"/>
</dbReference>
<evidence type="ECO:0000256" key="3">
    <source>
        <dbReference type="ARBA" id="ARBA00022617"/>
    </source>
</evidence>
<dbReference type="PROSITE" id="PS01033">
    <property type="entry name" value="GLOBIN"/>
    <property type="match status" value="1"/>
</dbReference>
<organism evidence="9">
    <name type="scientific">Hypsiglena sp. JMG-2014</name>
    <dbReference type="NCBI Taxonomy" id="1550645"/>
    <lineage>
        <taxon>Eukaryota</taxon>
        <taxon>Metazoa</taxon>
        <taxon>Chordata</taxon>
        <taxon>Craniata</taxon>
        <taxon>Vertebrata</taxon>
        <taxon>Euteleostomi</taxon>
        <taxon>Lepidosauria</taxon>
        <taxon>Squamata</taxon>
        <taxon>Bifurcata</taxon>
        <taxon>Unidentata</taxon>
        <taxon>Episquamata</taxon>
        <taxon>Toxicofera</taxon>
        <taxon>Serpentes</taxon>
        <taxon>Colubroidea</taxon>
        <taxon>Dipsadidae</taxon>
        <taxon>Hypsiglena</taxon>
    </lineage>
</organism>
<keyword evidence="2 7" id="KW-0813">Transport</keyword>
<keyword evidence="4 7" id="KW-0561">Oxygen transport</keyword>
<keyword evidence="3 7" id="KW-0349">Heme</keyword>
<dbReference type="SUPFAM" id="SSF46458">
    <property type="entry name" value="Globin-like"/>
    <property type="match status" value="1"/>
</dbReference>
<dbReference type="Pfam" id="PF00042">
    <property type="entry name" value="Globin"/>
    <property type="match status" value="1"/>
</dbReference>
<evidence type="ECO:0000259" key="8">
    <source>
        <dbReference type="PROSITE" id="PS01033"/>
    </source>
</evidence>
<evidence type="ECO:0000256" key="5">
    <source>
        <dbReference type="ARBA" id="ARBA00022723"/>
    </source>
</evidence>
<dbReference type="GO" id="GO:0042744">
    <property type="term" value="P:hydrogen peroxide catabolic process"/>
    <property type="evidence" value="ECO:0007669"/>
    <property type="project" value="TreeGrafter"/>
</dbReference>
<dbReference type="PANTHER" id="PTHR11442:SF7">
    <property type="entry name" value="HEMOGLOBIN SUBUNIT EPSILON"/>
    <property type="match status" value="1"/>
</dbReference>
<evidence type="ECO:0000313" key="9">
    <source>
        <dbReference type="EMBL" id="JAC95433.1"/>
    </source>
</evidence>
<dbReference type="EMBL" id="GBSI01001063">
    <property type="protein sequence ID" value="JAC95433.1"/>
    <property type="molecule type" value="Transcribed_RNA"/>
</dbReference>
<dbReference type="PANTHER" id="PTHR11442">
    <property type="entry name" value="HEMOGLOBIN FAMILY MEMBER"/>
    <property type="match status" value="1"/>
</dbReference>
<proteinExistence type="inferred from homology"/>
<dbReference type="FunFam" id="1.10.490.10:FF:000001">
    <property type="entry name" value="Hemoglobin subunit beta"/>
    <property type="match status" value="1"/>
</dbReference>
<feature type="domain" description="Globin" evidence="8">
    <location>
        <begin position="3"/>
        <end position="147"/>
    </location>
</feature>
<evidence type="ECO:0000256" key="7">
    <source>
        <dbReference type="RuleBase" id="RU000356"/>
    </source>
</evidence>
<dbReference type="InterPro" id="IPR002337">
    <property type="entry name" value="Hemoglobin_b"/>
</dbReference>
<keyword evidence="5" id="KW-0479">Metal-binding</keyword>